<sequence>MLLKTLLQIALTLIFTSPSTANQPNLNESFLLLGDFNAISIYNSIETLNITSPPSNSIGVYQLDSNTITKLEANNLPAIPSLWYPLDDFKSLMIVNNKPYIYNINETNVVELRNWNNIDGEIKTVYYDHSQNIFYFGGSLAFNETHGVVQYDDLSEQLSTLPFGGFDENSSVNTITKDETTENILFGGSFNSIGYPELLDITFNETITNTTIVKNDSSIIDISQKVPIFPSDVVATGGVNAQNIICPTDEQNGWRLDNGELGSWTATIQNTINPSKLRLYNSASQSHGVKTFRVISYPAGSIMNLSYIDPSDLSLKFCEAFCPLFQNSEVESSLSANNITNNTYYTFTNNNQTILELTNEFQDFAFVNHVDIKSFTVQILEYYGDYAQLDGIELSADGINIYANEQFNNLPSCASSNALDINVNSQSIGGVDWLQSANGDYMYSTIATDELNGTKGMRFNVQLAVSGEYNVLMNTVGCLEDNSCANRGIVNVTLYNSKSEVLSNNIIYQTNQYKKYDVLYTGRLEVDYPDNKPLYVEMTVIESLNGNYVYAVADSVQLQYIQLDLNEVTGEITRNQTVETEESVKINSLFEYSVKNFTNNVTYPIANTTFNLLGLTLSEGAIINQLLINDTSIIIAGDFASPFGDNIFGTEFKPENTQLNITDYFTIGGGSNGEVNYIYGPVDEFAIFGDFDKFTNLTNNNDGAVLFNSNSNQITNLNITNVDSFNSVSGFMYNETEYLTLTDNSSSVIYDLTNNNLFENTTIFGMNVLAALDSNNDEWMLEHEFTKSLVLGHITQFQLAANNIVNLSNDTASIVQGNSDAILNAGIYMDNDTFVVAGSNIYTVVNNSISLLSDQLTLSQNSQINTLLNYKDTLFFSINGTATYNSDNINGFAALSMNTFSLMKTLNEEFNGTINDIAIDPEFGNIIGVGSFSVGDCVNVCIFGNDSTALTIDRTIAGVSGTLNSLNYYDAYKVLIAGDFSYEGDHGYIGVYDTFDNDITMLSNFSTSLPGGVTGFTFADEEKELKTLSDVIVVHGVNYVGFFNNTKYTSISDSINFENGELTNIALVETSSTGFFQNTVIIATGRFTIKNYGLVSSAIWDGVEWTPYTITANNLDVNNAKAQKLVRKASPYIYQGPFPKTPSTPGKLLNKETDAFTNGQVVGVGFALALGTVLLLSGLGFAYYFLSGTSQKEHLDGLKLVGDDKLP</sequence>
<keyword evidence="2" id="KW-0732">Signal</keyword>
<name>A0A4T0X5G2_9ASCO</name>
<dbReference type="PANTHER" id="PTHR31778:SF2">
    <property type="entry name" value="BUD SITE SELECTION PROTEIN RAX2"/>
    <property type="match status" value="1"/>
</dbReference>
<dbReference type="EMBL" id="SELW01000141">
    <property type="protein sequence ID" value="TID30523.1"/>
    <property type="molecule type" value="Genomic_DNA"/>
</dbReference>
<proteinExistence type="predicted"/>
<keyword evidence="1" id="KW-0472">Membrane</keyword>
<dbReference type="InterPro" id="IPR024982">
    <property type="entry name" value="Rax2-like_C"/>
</dbReference>
<dbReference type="GO" id="GO:1902929">
    <property type="term" value="C:plasma membrane of growing cell tip"/>
    <property type="evidence" value="ECO:0007669"/>
    <property type="project" value="TreeGrafter"/>
</dbReference>
<dbReference type="InterPro" id="IPR048265">
    <property type="entry name" value="Rax2-like_third"/>
</dbReference>
<accession>A0A4T0X5G2</accession>
<evidence type="ECO:0000313" key="6">
    <source>
        <dbReference type="EMBL" id="TID30523.1"/>
    </source>
</evidence>
<feature type="domain" description="Rax2-like second" evidence="4">
    <location>
        <begin position="236"/>
        <end position="389"/>
    </location>
</feature>
<organism evidence="6 7">
    <name type="scientific">Pichia inconspicua</name>
    <dbReference type="NCBI Taxonomy" id="52247"/>
    <lineage>
        <taxon>Eukaryota</taxon>
        <taxon>Fungi</taxon>
        <taxon>Dikarya</taxon>
        <taxon>Ascomycota</taxon>
        <taxon>Saccharomycotina</taxon>
        <taxon>Pichiomycetes</taxon>
        <taxon>Pichiales</taxon>
        <taxon>Pichiaceae</taxon>
        <taxon>Pichia</taxon>
    </lineage>
</organism>
<evidence type="ECO:0000259" key="5">
    <source>
        <dbReference type="Pfam" id="PF20843"/>
    </source>
</evidence>
<dbReference type="Pfam" id="PF20842">
    <property type="entry name" value="Rax2_2"/>
    <property type="match status" value="1"/>
</dbReference>
<evidence type="ECO:0000259" key="3">
    <source>
        <dbReference type="Pfam" id="PF12768"/>
    </source>
</evidence>
<gene>
    <name evidence="6" type="ORF">CANINC_000876</name>
</gene>
<dbReference type="GO" id="GO:0000282">
    <property type="term" value="P:cellular bud site selection"/>
    <property type="evidence" value="ECO:0007669"/>
    <property type="project" value="TreeGrafter"/>
</dbReference>
<feature type="transmembrane region" description="Helical" evidence="1">
    <location>
        <begin position="1161"/>
        <end position="1186"/>
    </location>
</feature>
<dbReference type="Pfam" id="PF20843">
    <property type="entry name" value="Rax2_3"/>
    <property type="match status" value="1"/>
</dbReference>
<feature type="domain" description="Rax2-like C-terminal" evidence="3">
    <location>
        <begin position="903"/>
        <end position="1116"/>
    </location>
</feature>
<dbReference type="InterPro" id="IPR048266">
    <property type="entry name" value="Rax2-like_second"/>
</dbReference>
<keyword evidence="1" id="KW-0812">Transmembrane</keyword>
<dbReference type="Proteomes" id="UP000307173">
    <property type="component" value="Unassembled WGS sequence"/>
</dbReference>
<keyword evidence="1" id="KW-1133">Transmembrane helix</keyword>
<feature type="domain" description="Rax2-like third" evidence="5">
    <location>
        <begin position="401"/>
        <end position="559"/>
    </location>
</feature>
<dbReference type="OrthoDB" id="2503993at2759"/>
<evidence type="ECO:0000256" key="2">
    <source>
        <dbReference type="SAM" id="SignalP"/>
    </source>
</evidence>
<keyword evidence="7" id="KW-1185">Reference proteome</keyword>
<evidence type="ECO:0000259" key="4">
    <source>
        <dbReference type="Pfam" id="PF20842"/>
    </source>
</evidence>
<feature type="signal peptide" evidence="2">
    <location>
        <begin position="1"/>
        <end position="21"/>
    </location>
</feature>
<dbReference type="AlphaFoldDB" id="A0A4T0X5G2"/>
<dbReference type="GO" id="GO:0005935">
    <property type="term" value="C:cellular bud neck"/>
    <property type="evidence" value="ECO:0007669"/>
    <property type="project" value="TreeGrafter"/>
</dbReference>
<evidence type="ECO:0000313" key="7">
    <source>
        <dbReference type="Proteomes" id="UP000307173"/>
    </source>
</evidence>
<evidence type="ECO:0000256" key="1">
    <source>
        <dbReference type="SAM" id="Phobius"/>
    </source>
</evidence>
<protein>
    <submittedName>
        <fullName evidence="6">Uncharacterized protein</fullName>
    </submittedName>
</protein>
<dbReference type="PANTHER" id="PTHR31778">
    <property type="entry name" value="BUD SITE SELECTION PROTEIN RAX2"/>
    <property type="match status" value="1"/>
</dbReference>
<reference evidence="6 7" key="1">
    <citation type="journal article" date="2019" name="Front. Genet.">
        <title>Whole-Genome Sequencing of the Opportunistic Yeast Pathogen Candida inconspicua Uncovers Its Hybrid Origin.</title>
        <authorList>
            <person name="Mixao V."/>
            <person name="Hansen A.P."/>
            <person name="Saus E."/>
            <person name="Boekhout T."/>
            <person name="Lass-Florl C."/>
            <person name="Gabaldon T."/>
        </authorList>
    </citation>
    <scope>NUCLEOTIDE SEQUENCE [LARGE SCALE GENOMIC DNA]</scope>
    <source>
        <strain evidence="6 7">CBS 180</strain>
    </source>
</reference>
<comment type="caution">
    <text evidence="6">The sequence shown here is derived from an EMBL/GenBank/DDBJ whole genome shotgun (WGS) entry which is preliminary data.</text>
</comment>
<feature type="chain" id="PRO_5020633836" evidence="2">
    <location>
        <begin position="22"/>
        <end position="1207"/>
    </location>
</feature>
<dbReference type="STRING" id="52247.A0A4T0X5G2"/>
<dbReference type="GO" id="GO:0005621">
    <property type="term" value="C:cellular bud scar"/>
    <property type="evidence" value="ECO:0007669"/>
    <property type="project" value="TreeGrafter"/>
</dbReference>
<dbReference type="Pfam" id="PF12768">
    <property type="entry name" value="Rax2"/>
    <property type="match status" value="1"/>
</dbReference>